<dbReference type="PANTHER" id="PTHR32429">
    <property type="match status" value="1"/>
</dbReference>
<dbReference type="Pfam" id="PF00004">
    <property type="entry name" value="AAA"/>
    <property type="match status" value="1"/>
</dbReference>
<dbReference type="Proteomes" id="UP000399805">
    <property type="component" value="Unassembled WGS sequence"/>
</dbReference>
<gene>
    <name evidence="3" type="ORF">AA23TX_00016</name>
</gene>
<reference evidence="3 4" key="1">
    <citation type="submission" date="2019-09" db="EMBL/GenBank/DDBJ databases">
        <authorList>
            <person name="Leyn A S."/>
        </authorList>
    </citation>
    <scope>NUCLEOTIDE SEQUENCE [LARGE SCALE GENOMIC DNA]</scope>
    <source>
        <strain evidence="3">AA231_1</strain>
    </source>
</reference>
<evidence type="ECO:0000313" key="3">
    <source>
        <dbReference type="EMBL" id="VVJ14989.1"/>
    </source>
</evidence>
<sequence>MNDVFLLPRFFEQVRLHLWANYLHLPAHAPIMGFFGRPGDGKSAQLAAALERCHVEVLRINASDLESGLAGEPGKLVARTYSAGSEAIRQGVPTAVLVDDIDTTVGEWEQNTGTVNHQQILAELMHIADRPVDPGRKRPCRVPVFVTGNNLLRIYPPLRRHGRMAPVEWSPTRQEVAEVVHWMLGALADGDAIGKLLAEFDSEPLAYFAEVRTMLLRSHLLGYLEQAPADMRTVVRERAARGSAMLSSQPRFDEIAVLDAARTVHRLRSAVLRDYLYEPAKGAK</sequence>
<protein>
    <recommendedName>
        <fullName evidence="2">ATPase AAA-type core domain-containing protein</fullName>
    </recommendedName>
</protein>
<dbReference type="GO" id="GO:0016887">
    <property type="term" value="F:ATP hydrolysis activity"/>
    <property type="evidence" value="ECO:0007669"/>
    <property type="project" value="InterPro"/>
</dbReference>
<evidence type="ECO:0000259" key="2">
    <source>
        <dbReference type="Pfam" id="PF00004"/>
    </source>
</evidence>
<dbReference type="InterPro" id="IPR044960">
    <property type="entry name" value="RCA-like"/>
</dbReference>
<name>A0A6I8LH45_9PSEU</name>
<keyword evidence="4" id="KW-1185">Reference proteome</keyword>
<evidence type="ECO:0000256" key="1">
    <source>
        <dbReference type="ARBA" id="ARBA00025781"/>
    </source>
</evidence>
<feature type="domain" description="ATPase AAA-type core" evidence="2">
    <location>
        <begin position="33"/>
        <end position="167"/>
    </location>
</feature>
<evidence type="ECO:0000313" key="4">
    <source>
        <dbReference type="Proteomes" id="UP000399805"/>
    </source>
</evidence>
<proteinExistence type="inferred from homology"/>
<dbReference type="AlphaFoldDB" id="A0A6I8LH45"/>
<organism evidence="3 4">
    <name type="scientific">Amycolatopsis camponoti</name>
    <dbReference type="NCBI Taxonomy" id="2606593"/>
    <lineage>
        <taxon>Bacteria</taxon>
        <taxon>Bacillati</taxon>
        <taxon>Actinomycetota</taxon>
        <taxon>Actinomycetes</taxon>
        <taxon>Pseudonocardiales</taxon>
        <taxon>Pseudonocardiaceae</taxon>
        <taxon>Amycolatopsis</taxon>
    </lineage>
</organism>
<dbReference type="Gene3D" id="3.40.50.300">
    <property type="entry name" value="P-loop containing nucleotide triphosphate hydrolases"/>
    <property type="match status" value="1"/>
</dbReference>
<dbReference type="SUPFAM" id="SSF52540">
    <property type="entry name" value="P-loop containing nucleoside triphosphate hydrolases"/>
    <property type="match status" value="1"/>
</dbReference>
<dbReference type="InterPro" id="IPR003959">
    <property type="entry name" value="ATPase_AAA_core"/>
</dbReference>
<dbReference type="EMBL" id="CABVGP010000001">
    <property type="protein sequence ID" value="VVJ14989.1"/>
    <property type="molecule type" value="Genomic_DNA"/>
</dbReference>
<accession>A0A6I8LH45</accession>
<dbReference type="GO" id="GO:0005524">
    <property type="term" value="F:ATP binding"/>
    <property type="evidence" value="ECO:0007669"/>
    <property type="project" value="InterPro"/>
</dbReference>
<comment type="similarity">
    <text evidence="1">Belongs to the RuBisCO activase family.</text>
</comment>
<dbReference type="PANTHER" id="PTHR32429:SF11">
    <property type="entry name" value="RIBULOSE BISPHOSPHATE CARBOXYLASE_OXYGENASE ACTIVASE, CHLOROPLASTIC"/>
    <property type="match status" value="1"/>
</dbReference>
<dbReference type="InterPro" id="IPR027417">
    <property type="entry name" value="P-loop_NTPase"/>
</dbReference>
<dbReference type="RefSeq" id="WP_155540562.1">
    <property type="nucleotide sequence ID" value="NZ_CABVGP010000001.1"/>
</dbReference>